<sequence>MSSIRSIRSAIFQDENATIISPINEKQNASVPTILPDEVVYASDSKVETDHEYLPRHLTFHYIFIFVYIPELKCNDPENGVNKQTSTVDSDLDGGYGWLVILGTFMVQVTSFGTASCCVLSVPW</sequence>
<evidence type="ECO:0000313" key="2">
    <source>
        <dbReference type="Proteomes" id="UP000054107"/>
    </source>
</evidence>
<dbReference type="AlphaFoldDB" id="A0A0B7MX89"/>
<dbReference type="OrthoDB" id="6499973at2759"/>
<reference evidence="1 2" key="1">
    <citation type="submission" date="2014-09" db="EMBL/GenBank/DDBJ databases">
        <authorList>
            <person name="Ellenberger Sabrina"/>
        </authorList>
    </citation>
    <scope>NUCLEOTIDE SEQUENCE [LARGE SCALE GENOMIC DNA]</scope>
    <source>
        <strain evidence="1 2">CBS 412.66</strain>
    </source>
</reference>
<evidence type="ECO:0000313" key="1">
    <source>
        <dbReference type="EMBL" id="CEP07524.1"/>
    </source>
</evidence>
<name>A0A0B7MX89_9FUNG</name>
<protein>
    <submittedName>
        <fullName evidence="1">Uncharacterized protein</fullName>
    </submittedName>
</protein>
<dbReference type="Proteomes" id="UP000054107">
    <property type="component" value="Unassembled WGS sequence"/>
</dbReference>
<keyword evidence="2" id="KW-1185">Reference proteome</keyword>
<organism evidence="1 2">
    <name type="scientific">Parasitella parasitica</name>
    <dbReference type="NCBI Taxonomy" id="35722"/>
    <lineage>
        <taxon>Eukaryota</taxon>
        <taxon>Fungi</taxon>
        <taxon>Fungi incertae sedis</taxon>
        <taxon>Mucoromycota</taxon>
        <taxon>Mucoromycotina</taxon>
        <taxon>Mucoromycetes</taxon>
        <taxon>Mucorales</taxon>
        <taxon>Mucorineae</taxon>
        <taxon>Mucoraceae</taxon>
        <taxon>Parasitella</taxon>
    </lineage>
</organism>
<proteinExistence type="predicted"/>
<accession>A0A0B7MX89</accession>
<gene>
    <name evidence="1" type="primary">PARPA_00820.1 scaffold 1159</name>
</gene>
<dbReference type="EMBL" id="LN719301">
    <property type="protein sequence ID" value="CEP07524.1"/>
    <property type="molecule type" value="Genomic_DNA"/>
</dbReference>